<evidence type="ECO:0000259" key="1">
    <source>
        <dbReference type="Pfam" id="PF04069"/>
    </source>
</evidence>
<organism evidence="2 3">
    <name type="scientific">Duganella vulcania</name>
    <dbReference type="NCBI Taxonomy" id="2692166"/>
    <lineage>
        <taxon>Bacteria</taxon>
        <taxon>Pseudomonadati</taxon>
        <taxon>Pseudomonadota</taxon>
        <taxon>Betaproteobacteria</taxon>
        <taxon>Burkholderiales</taxon>
        <taxon>Oxalobacteraceae</taxon>
        <taxon>Telluria group</taxon>
        <taxon>Duganella</taxon>
    </lineage>
</organism>
<dbReference type="RefSeq" id="WP_161098768.1">
    <property type="nucleotide sequence ID" value="NZ_WWCW01000094.1"/>
</dbReference>
<dbReference type="Gene3D" id="3.40.190.100">
    <property type="entry name" value="Glycine betaine-binding periplasmic protein, domain 2"/>
    <property type="match status" value="1"/>
</dbReference>
<dbReference type="EMBL" id="WWCW01000094">
    <property type="protein sequence ID" value="MYM89915.1"/>
    <property type="molecule type" value="Genomic_DNA"/>
</dbReference>
<dbReference type="Pfam" id="PF04069">
    <property type="entry name" value="OpuAC"/>
    <property type="match status" value="1"/>
</dbReference>
<dbReference type="Proteomes" id="UP000470302">
    <property type="component" value="Unassembled WGS sequence"/>
</dbReference>
<gene>
    <name evidence="2" type="ORF">GTP91_22425</name>
</gene>
<proteinExistence type="predicted"/>
<reference evidence="2 3" key="1">
    <citation type="submission" date="2020-01" db="EMBL/GenBank/DDBJ databases">
        <title>Novel species isolated from a subtropical stream in China.</title>
        <authorList>
            <person name="Lu H."/>
        </authorList>
    </citation>
    <scope>NUCLEOTIDE SEQUENCE [LARGE SCALE GENOMIC DNA]</scope>
    <source>
        <strain evidence="2 3">FT82W</strain>
    </source>
</reference>
<dbReference type="GO" id="GO:0043190">
    <property type="term" value="C:ATP-binding cassette (ABC) transporter complex"/>
    <property type="evidence" value="ECO:0007669"/>
    <property type="project" value="InterPro"/>
</dbReference>
<protein>
    <submittedName>
        <fullName evidence="2">Glycine/betaine ABC transporter substrate-binding protein</fullName>
    </submittedName>
</protein>
<dbReference type="AlphaFoldDB" id="A0A845G927"/>
<evidence type="ECO:0000313" key="2">
    <source>
        <dbReference type="EMBL" id="MYM89915.1"/>
    </source>
</evidence>
<feature type="domain" description="ABC-type glycine betaine transport system substrate-binding" evidence="1">
    <location>
        <begin position="5"/>
        <end position="254"/>
    </location>
</feature>
<dbReference type="InterPro" id="IPR007210">
    <property type="entry name" value="ABC_Gly_betaine_transp_sub-bd"/>
</dbReference>
<dbReference type="GO" id="GO:0022857">
    <property type="term" value="F:transmembrane transporter activity"/>
    <property type="evidence" value="ECO:0007669"/>
    <property type="project" value="InterPro"/>
</dbReference>
<accession>A0A845G927</accession>
<evidence type="ECO:0000313" key="3">
    <source>
        <dbReference type="Proteomes" id="UP000470302"/>
    </source>
</evidence>
<name>A0A845G927_9BURK</name>
<dbReference type="Gene3D" id="3.10.105.10">
    <property type="entry name" value="Dipeptide-binding Protein, Domain 3"/>
    <property type="match status" value="1"/>
</dbReference>
<comment type="caution">
    <text evidence="2">The sequence shown here is derived from an EMBL/GenBank/DDBJ whole genome shotgun (WGS) entry which is preliminary data.</text>
</comment>
<dbReference type="SUPFAM" id="SSF53850">
    <property type="entry name" value="Periplasmic binding protein-like II"/>
    <property type="match status" value="1"/>
</dbReference>
<sequence length="269" mass="29573">MKQIIRLGHIGLSFHAASAAIVQRILEGHGYEVQSSASPHEEMFRRYGAGDVDMLASAWLSSSHGAYLAPYLAQTRKLGVLYQPYCIWGVPDYVPQEAVASVEDLGRPEVAARMSKLLQGINPGAGISRFSRRMMAAYGLEELGYRFENGSEDDCFRRYEDAVRRGEWLVVPLWHPQFLHHGMRIRALAEPLGLLGGHDEATLIMREACAARMAPEALAQLGKLSLGNRAISELDYMICRQGLSPLAAADAWLARQSGQAALAPSARPQ</sequence>